<feature type="compositionally biased region" description="Low complexity" evidence="2">
    <location>
        <begin position="9"/>
        <end position="20"/>
    </location>
</feature>
<proteinExistence type="predicted"/>
<feature type="coiled-coil region" evidence="1">
    <location>
        <begin position="245"/>
        <end position="272"/>
    </location>
</feature>
<reference evidence="3" key="1">
    <citation type="submission" date="2025-08" db="UniProtKB">
        <authorList>
            <consortium name="Ensembl"/>
        </authorList>
    </citation>
    <scope>IDENTIFICATION</scope>
</reference>
<dbReference type="GO" id="GO:0035735">
    <property type="term" value="P:intraciliary transport involved in cilium assembly"/>
    <property type="evidence" value="ECO:0007669"/>
    <property type="project" value="TreeGrafter"/>
</dbReference>
<feature type="coiled-coil region" evidence="1">
    <location>
        <begin position="106"/>
        <end position="171"/>
    </location>
</feature>
<feature type="region of interest" description="Disordered" evidence="2">
    <location>
        <begin position="1"/>
        <end position="70"/>
    </location>
</feature>
<dbReference type="Ensembl" id="ENSEBUT00000003188.1">
    <property type="protein sequence ID" value="ENSEBUP00000002826.1"/>
    <property type="gene ID" value="ENSEBUG00000002133.1"/>
</dbReference>
<evidence type="ECO:0000256" key="1">
    <source>
        <dbReference type="SAM" id="Coils"/>
    </source>
</evidence>
<reference evidence="3" key="2">
    <citation type="submission" date="2025-09" db="UniProtKB">
        <authorList>
            <consortium name="Ensembl"/>
        </authorList>
    </citation>
    <scope>IDENTIFICATION</scope>
</reference>
<dbReference type="AlphaFoldDB" id="A0A8C4NH31"/>
<keyword evidence="1" id="KW-0175">Coiled coil</keyword>
<sequence>MSDFRPDTSCSRRSGSSLGRPITRSGFSGLSRPPQTPLRSSLSRMGTPIPNTARPTTSRGVSPGLSPGSLVAPIVADHPMTREGLSIMKTSSKGPQRQIMDKSYFMGQLRSKMAELAAENSKLQRSVEAFDQDNSAYHAYNKRAESFSAEIKDLQGELAVYNMLVDKLNVNADMEEVTQDYNVIKVHNDRKAEDLDASFMEGHKKEAQLKEMEVAIEHEQQVTDGLVQTLPHDKQERYYELKSRNEQLLQELHILQHDLDALTKKKDNLQSELLNSPIKQEAVALYGRLRGLELRRNQMLAEDHSILSPQEEREKFLKQVKENNQEIASLERQITGMKDHFEQDADIGELENDVEEKNQEERNETFNKLRDKEEMMDEFMRSFETNWQQEDDKKVQLEASLVSLLVKIGQVSGPSYNDIQSMQQSLDGNNTSGRFDIALLNTSADGQRLLQEFEKLRAMEVEVKTDLEKLRAGARLLDEELNIYCDLEVLRVSGEEKRKRLMQEKEKLLEKRDIMKLTLEKLKRSYEATWTQLQENEMHSQLVNLERKWQHHEQNNFVMKEFIATKSLESDYLAVAVKVKVQLSEVNSRLQQNLQ</sequence>
<evidence type="ECO:0000256" key="2">
    <source>
        <dbReference type="SAM" id="MobiDB-lite"/>
    </source>
</evidence>
<feature type="coiled-coil region" evidence="1">
    <location>
        <begin position="313"/>
        <end position="340"/>
    </location>
</feature>
<dbReference type="OMA" id="RYWEELM"/>
<evidence type="ECO:0000313" key="3">
    <source>
        <dbReference type="Ensembl" id="ENSEBUP00000002826.1"/>
    </source>
</evidence>
<name>A0A8C4NH31_EPTBU</name>
<dbReference type="PANTHER" id="PTHR31432">
    <property type="entry name" value="INTRAFLAGELLAR TRANSPORT PROTEIN 74 HOMOLOG"/>
    <property type="match status" value="1"/>
</dbReference>
<dbReference type="GO" id="GO:0048487">
    <property type="term" value="F:beta-tubulin binding"/>
    <property type="evidence" value="ECO:0007669"/>
    <property type="project" value="InterPro"/>
</dbReference>
<dbReference type="GeneTree" id="ENSGT00390000007109"/>
<dbReference type="GO" id="GO:0030992">
    <property type="term" value="C:intraciliary transport particle B"/>
    <property type="evidence" value="ECO:0007669"/>
    <property type="project" value="InterPro"/>
</dbReference>
<keyword evidence="4" id="KW-1185">Reference proteome</keyword>
<dbReference type="GO" id="GO:0005929">
    <property type="term" value="C:cilium"/>
    <property type="evidence" value="ECO:0007669"/>
    <property type="project" value="TreeGrafter"/>
</dbReference>
<dbReference type="PANTHER" id="PTHR31432:SF0">
    <property type="entry name" value="INTRAFLAGELLAR TRANSPORT PROTEIN 74 HOMOLOG"/>
    <property type="match status" value="1"/>
</dbReference>
<evidence type="ECO:0000313" key="4">
    <source>
        <dbReference type="Proteomes" id="UP000694388"/>
    </source>
</evidence>
<feature type="compositionally biased region" description="Polar residues" evidence="2">
    <location>
        <begin position="37"/>
        <end position="60"/>
    </location>
</feature>
<dbReference type="InterPro" id="IPR029602">
    <property type="entry name" value="IFT74"/>
</dbReference>
<dbReference type="Proteomes" id="UP000694388">
    <property type="component" value="Unplaced"/>
</dbReference>
<feature type="coiled-coil region" evidence="1">
    <location>
        <begin position="491"/>
        <end position="525"/>
    </location>
</feature>
<organism evidence="3 4">
    <name type="scientific">Eptatretus burgeri</name>
    <name type="common">Inshore hagfish</name>
    <dbReference type="NCBI Taxonomy" id="7764"/>
    <lineage>
        <taxon>Eukaryota</taxon>
        <taxon>Metazoa</taxon>
        <taxon>Chordata</taxon>
        <taxon>Craniata</taxon>
        <taxon>Vertebrata</taxon>
        <taxon>Cyclostomata</taxon>
        <taxon>Myxini</taxon>
        <taxon>Myxiniformes</taxon>
        <taxon>Myxinidae</taxon>
        <taxon>Eptatretinae</taxon>
        <taxon>Eptatretus</taxon>
    </lineage>
</organism>
<accession>A0A8C4NH31</accession>
<protein>
    <submittedName>
        <fullName evidence="3">Intraflagellar transport 74</fullName>
    </submittedName>
</protein>